<keyword evidence="2" id="KW-1185">Reference proteome</keyword>
<protein>
    <submittedName>
        <fullName evidence="1">Uncharacterized protein</fullName>
    </submittedName>
</protein>
<accession>A0A3Q7HE35</accession>
<evidence type="ECO:0000313" key="1">
    <source>
        <dbReference type="EnsemblPlants" id="Solyc07g052703.1.1"/>
    </source>
</evidence>
<reference evidence="1" key="1">
    <citation type="journal article" date="2012" name="Nature">
        <title>The tomato genome sequence provides insights into fleshy fruit evolution.</title>
        <authorList>
            <consortium name="Tomato Genome Consortium"/>
        </authorList>
    </citation>
    <scope>NUCLEOTIDE SEQUENCE [LARGE SCALE GENOMIC DNA]</scope>
    <source>
        <strain evidence="1">cv. Heinz 1706</strain>
    </source>
</reference>
<dbReference type="EnsemblPlants" id="Solyc07g052703.1.1">
    <property type="protein sequence ID" value="Solyc07g052703.1.1"/>
    <property type="gene ID" value="Solyc07g052703.1"/>
</dbReference>
<dbReference type="InParanoid" id="A0A3Q7HE35"/>
<reference evidence="1" key="2">
    <citation type="submission" date="2019-01" db="UniProtKB">
        <authorList>
            <consortium name="EnsemblPlants"/>
        </authorList>
    </citation>
    <scope>IDENTIFICATION</scope>
    <source>
        <strain evidence="1">cv. Heinz 1706</strain>
    </source>
</reference>
<dbReference type="AlphaFoldDB" id="A0A3Q7HE35"/>
<dbReference type="Gramene" id="Solyc07g052703.1.1">
    <property type="protein sequence ID" value="Solyc07g052703.1.1"/>
    <property type="gene ID" value="Solyc07g052703.1"/>
</dbReference>
<name>A0A3Q7HE35_SOLLC</name>
<organism evidence="1">
    <name type="scientific">Solanum lycopersicum</name>
    <name type="common">Tomato</name>
    <name type="synonym">Lycopersicon esculentum</name>
    <dbReference type="NCBI Taxonomy" id="4081"/>
    <lineage>
        <taxon>Eukaryota</taxon>
        <taxon>Viridiplantae</taxon>
        <taxon>Streptophyta</taxon>
        <taxon>Embryophyta</taxon>
        <taxon>Tracheophyta</taxon>
        <taxon>Spermatophyta</taxon>
        <taxon>Magnoliopsida</taxon>
        <taxon>eudicotyledons</taxon>
        <taxon>Gunneridae</taxon>
        <taxon>Pentapetalae</taxon>
        <taxon>asterids</taxon>
        <taxon>lamiids</taxon>
        <taxon>Solanales</taxon>
        <taxon>Solanaceae</taxon>
        <taxon>Solanoideae</taxon>
        <taxon>Solaneae</taxon>
        <taxon>Solanum</taxon>
        <taxon>Solanum subgen. Lycopersicon</taxon>
    </lineage>
</organism>
<dbReference type="Proteomes" id="UP000004994">
    <property type="component" value="Chromosome 7"/>
</dbReference>
<sequence length="93" mass="10953">SNVIRRHNSTIFEVFIKCDIEFCLVERFGSYNSPTIKFNFKPKRKKNIKKEKLYVVLRILIKLKIPKPFEITTPKIISLSCCLAHELAELQKD</sequence>
<proteinExistence type="predicted"/>
<evidence type="ECO:0000313" key="2">
    <source>
        <dbReference type="Proteomes" id="UP000004994"/>
    </source>
</evidence>